<evidence type="ECO:0000313" key="2">
    <source>
        <dbReference type="EMBL" id="KAG5476684.1"/>
    </source>
</evidence>
<gene>
    <name evidence="2" type="ORF">CUR178_03857</name>
</gene>
<dbReference type="EMBL" id="JAFHKP010000026">
    <property type="protein sequence ID" value="KAG5476684.1"/>
    <property type="molecule type" value="Genomic_DNA"/>
</dbReference>
<name>A0A836GMT2_LEIEN</name>
<dbReference type="RefSeq" id="XP_067692150.1">
    <property type="nucleotide sequence ID" value="XM_067835584.1"/>
</dbReference>
<feature type="region of interest" description="Disordered" evidence="1">
    <location>
        <begin position="37"/>
        <end position="117"/>
    </location>
</feature>
<reference evidence="2 3" key="1">
    <citation type="submission" date="2021-02" db="EMBL/GenBank/DDBJ databases">
        <title>Leishmania (Mundinia) enrietti genome sequencing and assembly.</title>
        <authorList>
            <person name="Almutairi H."/>
            <person name="Gatherer D."/>
        </authorList>
    </citation>
    <scope>NUCLEOTIDE SEQUENCE [LARGE SCALE GENOMIC DNA]</scope>
    <source>
        <strain evidence="2">CUR178</strain>
    </source>
</reference>
<comment type="caution">
    <text evidence="2">The sequence shown here is derived from an EMBL/GenBank/DDBJ whole genome shotgun (WGS) entry which is preliminary data.</text>
</comment>
<dbReference type="Proteomes" id="UP000674179">
    <property type="component" value="Chromosome 26"/>
</dbReference>
<dbReference type="GeneID" id="94171094"/>
<evidence type="ECO:0000313" key="3">
    <source>
        <dbReference type="Proteomes" id="UP000674179"/>
    </source>
</evidence>
<organism evidence="2 3">
    <name type="scientific">Leishmania enriettii</name>
    <dbReference type="NCBI Taxonomy" id="5663"/>
    <lineage>
        <taxon>Eukaryota</taxon>
        <taxon>Discoba</taxon>
        <taxon>Euglenozoa</taxon>
        <taxon>Kinetoplastea</taxon>
        <taxon>Metakinetoplastina</taxon>
        <taxon>Trypanosomatida</taxon>
        <taxon>Trypanosomatidae</taxon>
        <taxon>Leishmaniinae</taxon>
        <taxon>Leishmania</taxon>
    </lineage>
</organism>
<keyword evidence="3" id="KW-1185">Reference proteome</keyword>
<sequence length="553" mass="59944">MPLLPWRCLCLPGSLVAHSAVTTLARPFSSSRFLHARPRPLRRCRQQERSRATSFSKKKDASAPQRSGKQGTLHAHPQADTPLSAPSSPPPASLTTSVDEAHTAGAPRGDSRRTEEKERDLLRYFGRGRCLYDTVSLQSASFSLQRASCTQAQRVPLATLFPAPPLPEAQPSPSLPAAACLTEESPRRIGVEPSASFPVDMAVATAEAPALTAPSPVSPPLTHFAPSNLFSHDDLQGRHHSDWLQFRLLSARFSSAFDSNKFFGAAEVPLRDVCADMAELWSTACMAWEEAMRACSAAMPLSRQHSVCFLIGYAQTQQRAAVGASMQRIAEQVCELTRTNSAPQLFRVIPVFIGMRPHAKLKTDSTVCDSPPADVEATIDPWKADSVTYAKGGLYTLAGTVQCITRLGPHAFNPRMPAGASPPAESSRTAPELLCTLEPQIFLLSDSWLHVRSVADLHSGHFVGGYSASDSRGGLAMASPASEGDWDRRGSTAPSFVPESTRRSVHVVPSVVTDHLSRKEERAVARYVWCNVQRRLGGHRTTETLQPPPPLAV</sequence>
<feature type="compositionally biased region" description="Basic and acidic residues" evidence="1">
    <location>
        <begin position="45"/>
        <end position="61"/>
    </location>
</feature>
<evidence type="ECO:0000256" key="1">
    <source>
        <dbReference type="SAM" id="MobiDB-lite"/>
    </source>
</evidence>
<dbReference type="AlphaFoldDB" id="A0A836GMT2"/>
<dbReference type="OrthoDB" id="273536at2759"/>
<accession>A0A836GMT2</accession>
<protein>
    <submittedName>
        <fullName evidence="2">Uncharacterized protein</fullName>
    </submittedName>
</protein>
<proteinExistence type="predicted"/>
<feature type="region of interest" description="Disordered" evidence="1">
    <location>
        <begin position="478"/>
        <end position="498"/>
    </location>
</feature>
<dbReference type="KEGG" id="lenr:94171094"/>